<proteinExistence type="predicted"/>
<dbReference type="Proteomes" id="UP000217790">
    <property type="component" value="Unassembled WGS sequence"/>
</dbReference>
<accession>A0A2H3E410</accession>
<evidence type="ECO:0000313" key="2">
    <source>
        <dbReference type="EMBL" id="PBK98452.1"/>
    </source>
</evidence>
<feature type="region of interest" description="Disordered" evidence="1">
    <location>
        <begin position="464"/>
        <end position="502"/>
    </location>
</feature>
<gene>
    <name evidence="2" type="ORF">ARMGADRAFT_986336</name>
</gene>
<name>A0A2H3E410_ARMGA</name>
<dbReference type="AlphaFoldDB" id="A0A2H3E410"/>
<protein>
    <submittedName>
        <fullName evidence="2">Uncharacterized protein</fullName>
    </submittedName>
</protein>
<feature type="region of interest" description="Disordered" evidence="1">
    <location>
        <begin position="348"/>
        <end position="373"/>
    </location>
</feature>
<dbReference type="EMBL" id="KZ293648">
    <property type="protein sequence ID" value="PBK98452.1"/>
    <property type="molecule type" value="Genomic_DNA"/>
</dbReference>
<feature type="region of interest" description="Disordered" evidence="1">
    <location>
        <begin position="56"/>
        <end position="86"/>
    </location>
</feature>
<evidence type="ECO:0000256" key="1">
    <source>
        <dbReference type="SAM" id="MobiDB-lite"/>
    </source>
</evidence>
<dbReference type="OMA" id="MHPDQDD"/>
<feature type="compositionally biased region" description="Basic and acidic residues" evidence="1">
    <location>
        <begin position="464"/>
        <end position="476"/>
    </location>
</feature>
<sequence length="502" mass="53128">MDMVVPGKMHPDQDDDAWAQSVVATLSATVAEDGVHGSLSGDDMLSLDPVVTARPASPLPPATSSPAAKKLVKLSAPTRTSTRHKDLLASKTAKSSSAVKPKTALALLKGKAPAVPLPVLPTSGSGPSVPPMNAHALCGGVVGMTAAGANEEVGETVARLDDNQLRLAAAIIELKEAMAAKDSSAATRDDALVSQLADIHKYVSDVRSAQLPVQDVSVAENLHTLGENVASFFDTTEARFTSFQKVLTAITDRITASAPPEAVPAPSVPIFLPTVPTERSAPVLPTAALMAAPVPVTSGAPLSDHINWTGQHMPARVQAFAPFPHARMTHDAQNMAVDPAPFQMLDPGSTQTQSAYSSGPFTQYPPSSGPIRTQQDNRFVRVWNIYPGVWNPRAFGRVLVEEASSIISRDVPSGINVRDIIDVKRINPTSLIITFKFPNDAARFLSAFSFPGRSDHFQRLRAEFVGDPRPNDRPTMDDICGPPVPGSSSAALPSGYDNYARP</sequence>
<keyword evidence="3" id="KW-1185">Reference proteome</keyword>
<organism evidence="2 3">
    <name type="scientific">Armillaria gallica</name>
    <name type="common">Bulbous honey fungus</name>
    <name type="synonym">Armillaria bulbosa</name>
    <dbReference type="NCBI Taxonomy" id="47427"/>
    <lineage>
        <taxon>Eukaryota</taxon>
        <taxon>Fungi</taxon>
        <taxon>Dikarya</taxon>
        <taxon>Basidiomycota</taxon>
        <taxon>Agaricomycotina</taxon>
        <taxon>Agaricomycetes</taxon>
        <taxon>Agaricomycetidae</taxon>
        <taxon>Agaricales</taxon>
        <taxon>Marasmiineae</taxon>
        <taxon>Physalacriaceae</taxon>
        <taxon>Armillaria</taxon>
    </lineage>
</organism>
<dbReference type="OrthoDB" id="10525100at2759"/>
<reference evidence="3" key="1">
    <citation type="journal article" date="2017" name="Nat. Ecol. Evol.">
        <title>Genome expansion and lineage-specific genetic innovations in the forest pathogenic fungi Armillaria.</title>
        <authorList>
            <person name="Sipos G."/>
            <person name="Prasanna A.N."/>
            <person name="Walter M.C."/>
            <person name="O'Connor E."/>
            <person name="Balint B."/>
            <person name="Krizsan K."/>
            <person name="Kiss B."/>
            <person name="Hess J."/>
            <person name="Varga T."/>
            <person name="Slot J."/>
            <person name="Riley R."/>
            <person name="Boka B."/>
            <person name="Rigling D."/>
            <person name="Barry K."/>
            <person name="Lee J."/>
            <person name="Mihaltcheva S."/>
            <person name="LaButti K."/>
            <person name="Lipzen A."/>
            <person name="Waldron R."/>
            <person name="Moloney N.M."/>
            <person name="Sperisen C."/>
            <person name="Kredics L."/>
            <person name="Vagvoelgyi C."/>
            <person name="Patrignani A."/>
            <person name="Fitzpatrick D."/>
            <person name="Nagy I."/>
            <person name="Doyle S."/>
            <person name="Anderson J.B."/>
            <person name="Grigoriev I.V."/>
            <person name="Gueldener U."/>
            <person name="Muensterkoetter M."/>
            <person name="Nagy L.G."/>
        </authorList>
    </citation>
    <scope>NUCLEOTIDE SEQUENCE [LARGE SCALE GENOMIC DNA]</scope>
    <source>
        <strain evidence="3">Ar21-2</strain>
    </source>
</reference>
<dbReference type="InParanoid" id="A0A2H3E410"/>
<evidence type="ECO:0000313" key="3">
    <source>
        <dbReference type="Proteomes" id="UP000217790"/>
    </source>
</evidence>